<dbReference type="EMBL" id="ML978068">
    <property type="protein sequence ID" value="KAF2017792.1"/>
    <property type="molecule type" value="Genomic_DNA"/>
</dbReference>
<dbReference type="GeneID" id="54278752"/>
<evidence type="ECO:0000313" key="2">
    <source>
        <dbReference type="EMBL" id="KAF2017792.1"/>
    </source>
</evidence>
<reference evidence="2" key="1">
    <citation type="journal article" date="2020" name="Stud. Mycol.">
        <title>101 Dothideomycetes genomes: a test case for predicting lifestyles and emergence of pathogens.</title>
        <authorList>
            <person name="Haridas S."/>
            <person name="Albert R."/>
            <person name="Binder M."/>
            <person name="Bloem J."/>
            <person name="Labutti K."/>
            <person name="Salamov A."/>
            <person name="Andreopoulos B."/>
            <person name="Baker S."/>
            <person name="Barry K."/>
            <person name="Bills G."/>
            <person name="Bluhm B."/>
            <person name="Cannon C."/>
            <person name="Castanera R."/>
            <person name="Culley D."/>
            <person name="Daum C."/>
            <person name="Ezra D."/>
            <person name="Gonzalez J."/>
            <person name="Henrissat B."/>
            <person name="Kuo A."/>
            <person name="Liang C."/>
            <person name="Lipzen A."/>
            <person name="Lutzoni F."/>
            <person name="Magnuson J."/>
            <person name="Mondo S."/>
            <person name="Nolan M."/>
            <person name="Ohm R."/>
            <person name="Pangilinan J."/>
            <person name="Park H.-J."/>
            <person name="Ramirez L."/>
            <person name="Alfaro M."/>
            <person name="Sun H."/>
            <person name="Tritt A."/>
            <person name="Yoshinaga Y."/>
            <person name="Zwiers L.-H."/>
            <person name="Turgeon B."/>
            <person name="Goodwin S."/>
            <person name="Spatafora J."/>
            <person name="Crous P."/>
            <person name="Grigoriev I."/>
        </authorList>
    </citation>
    <scope>NUCLEOTIDE SEQUENCE</scope>
    <source>
        <strain evidence="2">CBS 175.79</strain>
    </source>
</reference>
<sequence length="169" mass="18576">MGRSLMGNILPKRFTINQSIIVNPPQPRKASAAYWFNHNFSTSGHDYGSHQNPCAILICSSLTDASVPTSTPDTLAPGHLELSASGSNLHSITHPEVQNIKKPVPQLPQTSRATDCRIEPTSPPTTNPILHIPEDPNFIVRQSFLQTLSCMPPDVHYLRQRGLTDCMSL</sequence>
<dbReference type="RefSeq" id="XP_033386131.1">
    <property type="nucleotide sequence ID" value="XM_033521355.1"/>
</dbReference>
<protein>
    <submittedName>
        <fullName evidence="2">Uncharacterized protein</fullName>
    </submittedName>
</protein>
<proteinExistence type="predicted"/>
<dbReference type="AlphaFoldDB" id="A0A6A5XX98"/>
<organism evidence="2 3">
    <name type="scientific">Aaosphaeria arxii CBS 175.79</name>
    <dbReference type="NCBI Taxonomy" id="1450172"/>
    <lineage>
        <taxon>Eukaryota</taxon>
        <taxon>Fungi</taxon>
        <taxon>Dikarya</taxon>
        <taxon>Ascomycota</taxon>
        <taxon>Pezizomycotina</taxon>
        <taxon>Dothideomycetes</taxon>
        <taxon>Pleosporomycetidae</taxon>
        <taxon>Pleosporales</taxon>
        <taxon>Pleosporales incertae sedis</taxon>
        <taxon>Aaosphaeria</taxon>
    </lineage>
</organism>
<name>A0A6A5XX98_9PLEO</name>
<gene>
    <name evidence="2" type="ORF">BU24DRAFT_158926</name>
</gene>
<evidence type="ECO:0000313" key="3">
    <source>
        <dbReference type="Proteomes" id="UP000799778"/>
    </source>
</evidence>
<feature type="region of interest" description="Disordered" evidence="1">
    <location>
        <begin position="107"/>
        <end position="128"/>
    </location>
</feature>
<dbReference type="Proteomes" id="UP000799778">
    <property type="component" value="Unassembled WGS sequence"/>
</dbReference>
<evidence type="ECO:0000256" key="1">
    <source>
        <dbReference type="SAM" id="MobiDB-lite"/>
    </source>
</evidence>
<accession>A0A6A5XX98</accession>
<keyword evidence="3" id="KW-1185">Reference proteome</keyword>